<dbReference type="GO" id="GO:0004803">
    <property type="term" value="F:transposase activity"/>
    <property type="evidence" value="ECO:0007669"/>
    <property type="project" value="InterPro"/>
</dbReference>
<dbReference type="AlphaFoldDB" id="A0A196SFM8"/>
<evidence type="ECO:0000256" key="8">
    <source>
        <dbReference type="ARBA" id="ARBA00023172"/>
    </source>
</evidence>
<feature type="compositionally biased region" description="Basic and acidic residues" evidence="10">
    <location>
        <begin position="369"/>
        <end position="401"/>
    </location>
</feature>
<keyword evidence="5 11" id="KW-1133">Transmembrane helix</keyword>
<evidence type="ECO:0000256" key="9">
    <source>
        <dbReference type="ARBA" id="ARBA00023180"/>
    </source>
</evidence>
<dbReference type="InterPro" id="IPR051292">
    <property type="entry name" value="Xyl/GlcA_transferase"/>
</dbReference>
<evidence type="ECO:0000256" key="4">
    <source>
        <dbReference type="ARBA" id="ARBA00022968"/>
    </source>
</evidence>
<dbReference type="EMBL" id="LXWW01000172">
    <property type="protein sequence ID" value="OAO15121.1"/>
    <property type="molecule type" value="Genomic_DNA"/>
</dbReference>
<evidence type="ECO:0000256" key="11">
    <source>
        <dbReference type="SAM" id="Phobius"/>
    </source>
</evidence>
<dbReference type="GO" id="GO:0003677">
    <property type="term" value="F:DNA binding"/>
    <property type="evidence" value="ECO:0007669"/>
    <property type="project" value="UniProtKB-KW"/>
</dbReference>
<dbReference type="InterPro" id="IPR001207">
    <property type="entry name" value="Transposase_mutator"/>
</dbReference>
<reference evidence="12 13" key="1">
    <citation type="submission" date="2016-05" db="EMBL/GenBank/DDBJ databases">
        <title>Nuclear genome of Blastocystis sp. subtype 1 NandII.</title>
        <authorList>
            <person name="Gentekaki E."/>
            <person name="Curtis B."/>
            <person name="Stairs C."/>
            <person name="Eme L."/>
            <person name="Herman E."/>
            <person name="Klimes V."/>
            <person name="Arias M.C."/>
            <person name="Elias M."/>
            <person name="Hilliou F."/>
            <person name="Klute M."/>
            <person name="Malik S.-B."/>
            <person name="Pightling A."/>
            <person name="Rachubinski R."/>
            <person name="Salas D."/>
            <person name="Schlacht A."/>
            <person name="Suga H."/>
            <person name="Archibald J."/>
            <person name="Ball S.G."/>
            <person name="Clark G."/>
            <person name="Dacks J."/>
            <person name="Van Der Giezen M."/>
            <person name="Tsaousis A."/>
            <person name="Roger A."/>
        </authorList>
    </citation>
    <scope>NUCLEOTIDE SEQUENCE [LARGE SCALE GENOMIC DNA]</scope>
    <source>
        <strain evidence="13">ATCC 50177 / NandII</strain>
    </source>
</reference>
<dbReference type="PANTHER" id="PTHR12270:SF52">
    <property type="entry name" value="GLYCOSYLTRANSFERASE-LIKE PROTEIN GNT13-RELATED"/>
    <property type="match status" value="1"/>
</dbReference>
<comment type="subcellular location">
    <subcellularLocation>
        <location evidence="1">Membrane</location>
        <topology evidence="1">Single-pass type II membrane protein</topology>
    </subcellularLocation>
</comment>
<keyword evidence="8" id="KW-0233">DNA recombination</keyword>
<dbReference type="PANTHER" id="PTHR12270">
    <property type="entry name" value="GLYCOSYLTRANSFERASE-RELATED"/>
    <property type="match status" value="1"/>
</dbReference>
<dbReference type="GO" id="GO:0035269">
    <property type="term" value="P:protein O-linked glycosylation via mannose"/>
    <property type="evidence" value="ECO:0007669"/>
    <property type="project" value="TreeGrafter"/>
</dbReference>
<dbReference type="GO" id="GO:0042285">
    <property type="term" value="F:xylosyltransferase activity"/>
    <property type="evidence" value="ECO:0007669"/>
    <property type="project" value="TreeGrafter"/>
</dbReference>
<keyword evidence="13" id="KW-1185">Reference proteome</keyword>
<evidence type="ECO:0000256" key="10">
    <source>
        <dbReference type="SAM" id="MobiDB-lite"/>
    </source>
</evidence>
<evidence type="ECO:0000256" key="1">
    <source>
        <dbReference type="ARBA" id="ARBA00004606"/>
    </source>
</evidence>
<dbReference type="GO" id="GO:0006313">
    <property type="term" value="P:DNA transposition"/>
    <property type="evidence" value="ECO:0007669"/>
    <property type="project" value="InterPro"/>
</dbReference>
<feature type="compositionally biased region" description="Basic and acidic residues" evidence="10">
    <location>
        <begin position="409"/>
        <end position="419"/>
    </location>
</feature>
<keyword evidence="3 11" id="KW-0812">Transmembrane</keyword>
<dbReference type="GO" id="GO:0015020">
    <property type="term" value="F:glucuronosyltransferase activity"/>
    <property type="evidence" value="ECO:0007669"/>
    <property type="project" value="TreeGrafter"/>
</dbReference>
<evidence type="ECO:0000256" key="7">
    <source>
        <dbReference type="ARBA" id="ARBA00023136"/>
    </source>
</evidence>
<dbReference type="OrthoDB" id="411524at2759"/>
<proteinExistence type="predicted"/>
<feature type="region of interest" description="Disordered" evidence="10">
    <location>
        <begin position="350"/>
        <end position="419"/>
    </location>
</feature>
<dbReference type="GO" id="GO:0016020">
    <property type="term" value="C:membrane"/>
    <property type="evidence" value="ECO:0007669"/>
    <property type="project" value="UniProtKB-SubCell"/>
</dbReference>
<dbReference type="Pfam" id="PF00872">
    <property type="entry name" value="Transposase_mut"/>
    <property type="match status" value="1"/>
</dbReference>
<comment type="caution">
    <text evidence="12">The sequence shown here is derived from an EMBL/GenBank/DDBJ whole genome shotgun (WGS) entry which is preliminary data.</text>
</comment>
<keyword evidence="12" id="KW-0808">Transferase</keyword>
<keyword evidence="9" id="KW-0325">Glycoprotein</keyword>
<organism evidence="12 13">
    <name type="scientific">Blastocystis sp. subtype 1 (strain ATCC 50177 / NandII)</name>
    <dbReference type="NCBI Taxonomy" id="478820"/>
    <lineage>
        <taxon>Eukaryota</taxon>
        <taxon>Sar</taxon>
        <taxon>Stramenopiles</taxon>
        <taxon>Bigyra</taxon>
        <taxon>Opalozoa</taxon>
        <taxon>Opalinata</taxon>
        <taxon>Blastocystidae</taxon>
        <taxon>Blastocystis</taxon>
    </lineage>
</organism>
<gene>
    <name evidence="12" type="ORF">AV274_3173</name>
</gene>
<evidence type="ECO:0000256" key="3">
    <source>
        <dbReference type="ARBA" id="ARBA00022692"/>
    </source>
</evidence>
<evidence type="ECO:0000256" key="5">
    <source>
        <dbReference type="ARBA" id="ARBA00022989"/>
    </source>
</evidence>
<evidence type="ECO:0000256" key="2">
    <source>
        <dbReference type="ARBA" id="ARBA00022578"/>
    </source>
</evidence>
<feature type="compositionally biased region" description="Basic residues" evidence="10">
    <location>
        <begin position="357"/>
        <end position="368"/>
    </location>
</feature>
<accession>A0A196SFM8</accession>
<evidence type="ECO:0000313" key="12">
    <source>
        <dbReference type="EMBL" id="OAO15121.1"/>
    </source>
</evidence>
<keyword evidence="6" id="KW-0238">DNA-binding</keyword>
<name>A0A196SFM8_BLAHN</name>
<keyword evidence="4" id="KW-0735">Signal-anchor</keyword>
<keyword evidence="2" id="KW-0815">Transposition</keyword>
<keyword evidence="7 11" id="KW-0472">Membrane</keyword>
<dbReference type="Proteomes" id="UP000078348">
    <property type="component" value="Unassembled WGS sequence"/>
</dbReference>
<sequence length="1029" mass="119425">MIQFNYWNAALLLMILIHFHFVQYSKKDGVGKAIYGTLQYDKTLPASGSSQMNMMSDEEPILNIKYPMKPAVETFTRLPFKTEPRTKFNDLFPITYDAEHMSKKGEYDFRQDYTLKYFVGSTLEGTSRRKIELLSYDHYDISIISQTTKERLFYFNHMLKRWQGPISITIMAQKNESAEIERFIRQSHFPNRLRLALYTVGVSNNPDCVYHLVEGQMKCIPQIVYPLNRLRNIAIENIMTSHFVVFDMDMWPAKMVYSTLLSLPQSYFENPYNVMIIPAFSLAESVLNPENCTGLKPCYITKLYLVPDKYEQSAYYKTEAVEEEMIKKNRRERLEAARGLLESIIVTPDDEKEKKEKKGRNGKKGKKGKKDENKKDENEKDENKKDDEKDEDKKEEDGENKRRNRNGKKGKEKEKKRVENMKKCYAREMEELKEKELEPREKLATYQNNPELKKELLKKKAEAYSTERRTTETERKFKKGEISIEYCDERSGVVLVTGSILDAGKTDEGLEAVQKTVKKMIRDGKRRRMNEEGDDQETEEAVMCLEDILKADNGNEELWVASTHADLSAGRRRKESIKRICDSIAAENNAWPYIPMTNGQFYIMNCLYWGDIWREKSWRTLDSIDAMMEKVTEFQRHFPSSVTPLVKTLMMSQGASQTTLNRVIDMMQGKGLTVTQEVDSIGRVNEEIEKTIEGSVHKVIVEKVKRDTITAEVLIAFCVLKNAVEYFKKSAHMIFIDGGHCGDGWKILVASFLDCNHSIQPIGFELCQGESNTSWVTFLQALKEAGIGRVKDLMIYSDCAPAIRAAVEATFPDAEWSPCAVHVSRNLQKLWNDHHGELSRQNRENVEDFNRFVGLFWKACLSVTEEEANEWLAMMEEMERELDGGIPESQKCCCCKFLKTLPELMMHRWKFNHLMIRSSNPVESCMSMLKQDITGAGSAREAGFFNRYRILVEWILLCIEKRMNTLHTAKTYLPVEPHKREDIMCPWVVREVNRRGHYVTKYERVFEVVPCHKDGREIPESKGAYYGDE</sequence>
<dbReference type="Pfam" id="PF13896">
    <property type="entry name" value="Glyco_transf_49"/>
    <property type="match status" value="1"/>
</dbReference>
<evidence type="ECO:0000256" key="6">
    <source>
        <dbReference type="ARBA" id="ARBA00023125"/>
    </source>
</evidence>
<feature type="transmembrane region" description="Helical" evidence="11">
    <location>
        <begin position="6"/>
        <end position="22"/>
    </location>
</feature>
<evidence type="ECO:0000313" key="13">
    <source>
        <dbReference type="Proteomes" id="UP000078348"/>
    </source>
</evidence>
<protein>
    <submittedName>
        <fullName evidence="12">Glycosyltransferase-like protein LARGE2-like protein</fullName>
    </submittedName>
</protein>